<organism evidence="2 3">
    <name type="scientific">Skeletonema marinoi</name>
    <dbReference type="NCBI Taxonomy" id="267567"/>
    <lineage>
        <taxon>Eukaryota</taxon>
        <taxon>Sar</taxon>
        <taxon>Stramenopiles</taxon>
        <taxon>Ochrophyta</taxon>
        <taxon>Bacillariophyta</taxon>
        <taxon>Coscinodiscophyceae</taxon>
        <taxon>Thalassiosirophycidae</taxon>
        <taxon>Thalassiosirales</taxon>
        <taxon>Skeletonemataceae</taxon>
        <taxon>Skeletonema</taxon>
        <taxon>Skeletonema marinoi-dohrnii complex</taxon>
    </lineage>
</organism>
<reference evidence="2" key="1">
    <citation type="submission" date="2023-06" db="EMBL/GenBank/DDBJ databases">
        <title>Survivors Of The Sea: Transcriptome response of Skeletonema marinoi to long-term dormancy.</title>
        <authorList>
            <person name="Pinder M.I.M."/>
            <person name="Kourtchenko O."/>
            <person name="Robertson E.K."/>
            <person name="Larsson T."/>
            <person name="Maumus F."/>
            <person name="Osuna-Cruz C.M."/>
            <person name="Vancaester E."/>
            <person name="Stenow R."/>
            <person name="Vandepoele K."/>
            <person name="Ploug H."/>
            <person name="Bruchert V."/>
            <person name="Godhe A."/>
            <person name="Topel M."/>
        </authorList>
    </citation>
    <scope>NUCLEOTIDE SEQUENCE</scope>
    <source>
        <strain evidence="2">R05AC</strain>
    </source>
</reference>
<sequence length="129" mass="13800">MNSPELSLDMNLDSPSASDVVADESGSGDGMNCGENNASTVGITHDTHYQQHEKYHDSSNHGHNGADASNYSSFGSGGGTDIGDTFSSDKIDCDKMTKLIEEWKDELSMMRVKNAILLDDLVKVGANNV</sequence>
<name>A0AAD9D912_9STRA</name>
<evidence type="ECO:0000313" key="3">
    <source>
        <dbReference type="Proteomes" id="UP001224775"/>
    </source>
</evidence>
<accession>A0AAD9D912</accession>
<evidence type="ECO:0000313" key="2">
    <source>
        <dbReference type="EMBL" id="KAK1737264.1"/>
    </source>
</evidence>
<dbReference type="Proteomes" id="UP001224775">
    <property type="component" value="Unassembled WGS sequence"/>
</dbReference>
<protein>
    <submittedName>
        <fullName evidence="2">Uncharacterized protein</fullName>
    </submittedName>
</protein>
<feature type="region of interest" description="Disordered" evidence="1">
    <location>
        <begin position="1"/>
        <end position="74"/>
    </location>
</feature>
<proteinExistence type="predicted"/>
<comment type="caution">
    <text evidence="2">The sequence shown here is derived from an EMBL/GenBank/DDBJ whole genome shotgun (WGS) entry which is preliminary data.</text>
</comment>
<dbReference type="AlphaFoldDB" id="A0AAD9D912"/>
<gene>
    <name evidence="2" type="ORF">QTG54_012131</name>
</gene>
<evidence type="ECO:0000256" key="1">
    <source>
        <dbReference type="SAM" id="MobiDB-lite"/>
    </source>
</evidence>
<keyword evidence="3" id="KW-1185">Reference proteome</keyword>
<dbReference type="EMBL" id="JATAAI010000026">
    <property type="protein sequence ID" value="KAK1737264.1"/>
    <property type="molecule type" value="Genomic_DNA"/>
</dbReference>
<feature type="compositionally biased region" description="Basic and acidic residues" evidence="1">
    <location>
        <begin position="45"/>
        <end position="60"/>
    </location>
</feature>